<feature type="domain" description="FecR N-terminal" evidence="3">
    <location>
        <begin position="21"/>
        <end position="61"/>
    </location>
</feature>
<dbReference type="GO" id="GO:0016989">
    <property type="term" value="F:sigma factor antagonist activity"/>
    <property type="evidence" value="ECO:0007669"/>
    <property type="project" value="TreeGrafter"/>
</dbReference>
<dbReference type="EMBL" id="QXMN01000017">
    <property type="protein sequence ID" value="RIX79070.1"/>
    <property type="molecule type" value="Genomic_DNA"/>
</dbReference>
<feature type="domain" description="FecR protein" evidence="2">
    <location>
        <begin position="134"/>
        <end position="228"/>
    </location>
</feature>
<organism evidence="4 5">
    <name type="scientific">Acidovorax cavernicola</name>
    <dbReference type="NCBI Taxonomy" id="1675792"/>
    <lineage>
        <taxon>Bacteria</taxon>
        <taxon>Pseudomonadati</taxon>
        <taxon>Pseudomonadota</taxon>
        <taxon>Betaproteobacteria</taxon>
        <taxon>Burkholderiales</taxon>
        <taxon>Comamonadaceae</taxon>
        <taxon>Acidovorax</taxon>
    </lineage>
</organism>
<dbReference type="Gene3D" id="2.60.120.1440">
    <property type="match status" value="1"/>
</dbReference>
<dbReference type="RefSeq" id="WP_119554330.1">
    <property type="nucleotide sequence ID" value="NZ_QXMN01000017.1"/>
</dbReference>
<keyword evidence="1" id="KW-0812">Transmembrane</keyword>
<comment type="caution">
    <text evidence="4">The sequence shown here is derived from an EMBL/GenBank/DDBJ whole genome shotgun (WGS) entry which is preliminary data.</text>
</comment>
<feature type="transmembrane region" description="Helical" evidence="1">
    <location>
        <begin position="98"/>
        <end position="118"/>
    </location>
</feature>
<evidence type="ECO:0000313" key="5">
    <source>
        <dbReference type="Proteomes" id="UP000265619"/>
    </source>
</evidence>
<dbReference type="PIRSF" id="PIRSF018266">
    <property type="entry name" value="FecR"/>
    <property type="match status" value="1"/>
</dbReference>
<dbReference type="OrthoDB" id="1100567at2"/>
<dbReference type="Pfam" id="PF16220">
    <property type="entry name" value="DUF4880"/>
    <property type="match status" value="1"/>
</dbReference>
<dbReference type="PANTHER" id="PTHR30273:SF2">
    <property type="entry name" value="PROTEIN FECR"/>
    <property type="match status" value="1"/>
</dbReference>
<dbReference type="InterPro" id="IPR012373">
    <property type="entry name" value="Ferrdict_sens_TM"/>
</dbReference>
<dbReference type="InterPro" id="IPR032623">
    <property type="entry name" value="FecR_N"/>
</dbReference>
<keyword evidence="1" id="KW-0472">Membrane</keyword>
<dbReference type="AlphaFoldDB" id="A0A9X8D4A3"/>
<evidence type="ECO:0000259" key="3">
    <source>
        <dbReference type="Pfam" id="PF16220"/>
    </source>
</evidence>
<reference evidence="4 5" key="1">
    <citation type="submission" date="2018-09" db="EMBL/GenBank/DDBJ databases">
        <title>Acidovorax cavernicola nov. sp. isolated from Gruta de las Maravillas (Aracena, Spain).</title>
        <authorList>
            <person name="Jurado V."/>
            <person name="Gutierrez-Patricio S."/>
            <person name="Gonzalez-Pimentel J.L."/>
            <person name="Miller A.Z."/>
            <person name="Laiz L."/>
            <person name="Saiz-Jimenez C."/>
        </authorList>
    </citation>
    <scope>NUCLEOTIDE SEQUENCE [LARGE SCALE GENOMIC DNA]</scope>
    <source>
        <strain evidence="4 5">1011MAR4D40.2</strain>
    </source>
</reference>
<dbReference type="InterPro" id="IPR006860">
    <property type="entry name" value="FecR"/>
</dbReference>
<evidence type="ECO:0000259" key="2">
    <source>
        <dbReference type="Pfam" id="PF04773"/>
    </source>
</evidence>
<dbReference type="Proteomes" id="UP000265619">
    <property type="component" value="Unassembled WGS sequence"/>
</dbReference>
<name>A0A9X8D4A3_9BURK</name>
<keyword evidence="5" id="KW-1185">Reference proteome</keyword>
<sequence length="339" mass="36355">MHDPLTAPVDDPALAADTTRQEAWEWLRLFHSGAVKPQDAQRFKHWLARGPAHAAVFKEARAQWAVLGQASAGVLRTNADAAAFHARHRPRSVLARRAFLGAAAGAAAMAGVAGVAVFHPSAGLWPTPAGWGADYRTATGEQLEVGLTERVQVTLNTQTRIRRRTVDGRTTGVDLLEGEAAFDLSSGSGARPFGVVAGAGRSLAESGRFEVRYLDAKVCVTCIEGAVRVEHPTGARELRARQQTVYDGTSVSSVALVGAANLSAWRKGELVFTQARLSDVLEEINRYRRGRVVLMNTAARSRLVTGSFYITSLDLALVQLQHAFDLDARSLPGGLTVLS</sequence>
<dbReference type="Pfam" id="PF04773">
    <property type="entry name" value="FecR"/>
    <property type="match status" value="1"/>
</dbReference>
<keyword evidence="1" id="KW-1133">Transmembrane helix</keyword>
<dbReference type="PANTHER" id="PTHR30273">
    <property type="entry name" value="PERIPLASMIC SIGNAL SENSOR AND SIGMA FACTOR ACTIVATOR FECR-RELATED"/>
    <property type="match status" value="1"/>
</dbReference>
<evidence type="ECO:0000313" key="4">
    <source>
        <dbReference type="EMBL" id="RIX79070.1"/>
    </source>
</evidence>
<proteinExistence type="predicted"/>
<protein>
    <submittedName>
        <fullName evidence="4">DUF4880 domain-containing protein</fullName>
    </submittedName>
</protein>
<gene>
    <name evidence="4" type="ORF">D3H34_15115</name>
</gene>
<evidence type="ECO:0000256" key="1">
    <source>
        <dbReference type="SAM" id="Phobius"/>
    </source>
</evidence>
<accession>A0A9X8D4A3</accession>
<dbReference type="Gene3D" id="3.55.50.30">
    <property type="match status" value="1"/>
</dbReference>